<keyword evidence="8" id="KW-1185">Reference proteome</keyword>
<dbReference type="CDD" id="cd03032">
    <property type="entry name" value="ArsC_Spx"/>
    <property type="match status" value="1"/>
</dbReference>
<evidence type="ECO:0000313" key="7">
    <source>
        <dbReference type="EMBL" id="MFD1672463.1"/>
    </source>
</evidence>
<dbReference type="EMBL" id="JBHTOP010000026">
    <property type="protein sequence ID" value="MFD1672463.1"/>
    <property type="molecule type" value="Genomic_DNA"/>
</dbReference>
<name>A0ABW4J977_9LACO</name>
<evidence type="ECO:0000256" key="2">
    <source>
        <dbReference type="ARBA" id="ARBA00023015"/>
    </source>
</evidence>
<dbReference type="Pfam" id="PF03960">
    <property type="entry name" value="ArsC"/>
    <property type="match status" value="1"/>
</dbReference>
<keyword evidence="3 6" id="KW-1015">Disulfide bond</keyword>
<dbReference type="Gene3D" id="3.40.30.10">
    <property type="entry name" value="Glutaredoxin"/>
    <property type="match status" value="1"/>
</dbReference>
<dbReference type="SUPFAM" id="SSF52833">
    <property type="entry name" value="Thioredoxin-like"/>
    <property type="match status" value="1"/>
</dbReference>
<keyword evidence="5 6" id="KW-0676">Redox-active center</keyword>
<dbReference type="Proteomes" id="UP001597267">
    <property type="component" value="Unassembled WGS sequence"/>
</dbReference>
<dbReference type="InterPro" id="IPR006504">
    <property type="entry name" value="Tscrpt_reg_Spx/MgsR"/>
</dbReference>
<evidence type="ECO:0000256" key="3">
    <source>
        <dbReference type="ARBA" id="ARBA00023157"/>
    </source>
</evidence>
<comment type="subcellular location">
    <subcellularLocation>
        <location evidence="6">Cytoplasm</location>
    </subcellularLocation>
</comment>
<accession>A0ABW4J977</accession>
<dbReference type="HAMAP" id="MF_01132">
    <property type="entry name" value="Spx"/>
    <property type="match status" value="1"/>
</dbReference>
<organism evidence="7 8">
    <name type="scientific">Agrilactobacillus yilanensis</name>
    <dbReference type="NCBI Taxonomy" id="2485997"/>
    <lineage>
        <taxon>Bacteria</taxon>
        <taxon>Bacillati</taxon>
        <taxon>Bacillota</taxon>
        <taxon>Bacilli</taxon>
        <taxon>Lactobacillales</taxon>
        <taxon>Lactobacillaceae</taxon>
        <taxon>Agrilactobacillus</taxon>
    </lineage>
</organism>
<feature type="disulfide bond" description="Redox-active" evidence="6">
    <location>
        <begin position="11"/>
        <end position="14"/>
    </location>
</feature>
<evidence type="ECO:0000256" key="1">
    <source>
        <dbReference type="ARBA" id="ARBA00022490"/>
    </source>
</evidence>
<dbReference type="InterPro" id="IPR006660">
    <property type="entry name" value="Arsenate_reductase-like"/>
</dbReference>
<dbReference type="NCBIfam" id="TIGR01617">
    <property type="entry name" value="arsC_related"/>
    <property type="match status" value="1"/>
</dbReference>
<evidence type="ECO:0000256" key="6">
    <source>
        <dbReference type="HAMAP-Rule" id="MF_01132"/>
    </source>
</evidence>
<comment type="caution">
    <text evidence="7">The sequence shown here is derived from an EMBL/GenBank/DDBJ whole genome shotgun (WGS) entry which is preliminary data.</text>
</comment>
<comment type="similarity">
    <text evidence="6">Belongs to the ArsC family. Spx subfamily.</text>
</comment>
<sequence length="133" mass="15403">MTVTLYVSPSCTSCRKARAWLKEHNIPFTERNIISDPLNQAEIKKILRLTENGTEDIVSKRCQAYKDLNIDLDDLSINELCDLLQERPSLLGRPIITDDRRLQVGYSEDEIRRFLPREVRTLELQYAQLLAGI</sequence>
<keyword evidence="4 6" id="KW-0804">Transcription</keyword>
<comment type="function">
    <text evidence="6">Global transcriptional regulator that plays a key role in stress response and exerts either positive or negative regulation of genes. Acts by interacting with the C-terminal domain of the alpha subunit of the RNA polymerase (RNAP). This interaction can enhance binding of RNAP to the promoter region of target genes and stimulate their transcription, or block interaction of RNAP with activator.</text>
</comment>
<dbReference type="RefSeq" id="WP_125712109.1">
    <property type="nucleotide sequence ID" value="NZ_JBHTOP010000026.1"/>
</dbReference>
<dbReference type="NCBIfam" id="NF002459">
    <property type="entry name" value="PRK01655.1"/>
    <property type="match status" value="1"/>
</dbReference>
<evidence type="ECO:0000313" key="8">
    <source>
        <dbReference type="Proteomes" id="UP001597267"/>
    </source>
</evidence>
<reference evidence="8" key="1">
    <citation type="journal article" date="2019" name="Int. J. Syst. Evol. Microbiol.">
        <title>The Global Catalogue of Microorganisms (GCM) 10K type strain sequencing project: providing services to taxonomists for standard genome sequencing and annotation.</title>
        <authorList>
            <consortium name="The Broad Institute Genomics Platform"/>
            <consortium name="The Broad Institute Genome Sequencing Center for Infectious Disease"/>
            <person name="Wu L."/>
            <person name="Ma J."/>
        </authorList>
    </citation>
    <scope>NUCLEOTIDE SEQUENCE [LARGE SCALE GENOMIC DNA]</scope>
    <source>
        <strain evidence="8">CCM 8896</strain>
    </source>
</reference>
<evidence type="ECO:0000256" key="4">
    <source>
        <dbReference type="ARBA" id="ARBA00023163"/>
    </source>
</evidence>
<dbReference type="PROSITE" id="PS51354">
    <property type="entry name" value="GLUTAREDOXIN_2"/>
    <property type="match status" value="1"/>
</dbReference>
<keyword evidence="2 6" id="KW-0805">Transcription regulation</keyword>
<dbReference type="PROSITE" id="PS51353">
    <property type="entry name" value="ARSC"/>
    <property type="match status" value="1"/>
</dbReference>
<comment type="subunit">
    <text evidence="6">Interacts with the C-terminal domain of the alpha subunit of the RNAP.</text>
</comment>
<proteinExistence type="inferred from homology"/>
<dbReference type="InterPro" id="IPR036249">
    <property type="entry name" value="Thioredoxin-like_sf"/>
</dbReference>
<protein>
    <recommendedName>
        <fullName evidence="6">Global transcriptional regulator Spx</fullName>
    </recommendedName>
</protein>
<dbReference type="InterPro" id="IPR023731">
    <property type="entry name" value="Spx"/>
</dbReference>
<keyword evidence="1 6" id="KW-0963">Cytoplasm</keyword>
<gene>
    <name evidence="6 7" type="primary">spx</name>
    <name evidence="7" type="ORF">ACFQ5M_10160</name>
</gene>
<evidence type="ECO:0000256" key="5">
    <source>
        <dbReference type="ARBA" id="ARBA00023284"/>
    </source>
</evidence>
<dbReference type="PANTHER" id="PTHR30041:SF7">
    <property type="entry name" value="GLOBAL TRANSCRIPTIONAL REGULATOR SPX"/>
    <property type="match status" value="1"/>
</dbReference>
<dbReference type="PANTHER" id="PTHR30041">
    <property type="entry name" value="ARSENATE REDUCTASE"/>
    <property type="match status" value="1"/>
</dbReference>